<comment type="caution">
    <text evidence="3">The sequence shown here is derived from an EMBL/GenBank/DDBJ whole genome shotgun (WGS) entry which is preliminary data.</text>
</comment>
<dbReference type="InterPro" id="IPR025315">
    <property type="entry name" value="DUF4220"/>
</dbReference>
<protein>
    <recommendedName>
        <fullName evidence="2">DUF4220 domain-containing protein</fullName>
    </recommendedName>
</protein>
<gene>
    <name evidence="3" type="ORF">PVAP13_8NG082600</name>
</gene>
<dbReference type="Proteomes" id="UP000823388">
    <property type="component" value="Chromosome 8N"/>
</dbReference>
<keyword evidence="1" id="KW-0472">Membrane</keyword>
<dbReference type="EMBL" id="CM029052">
    <property type="protein sequence ID" value="KAG2556399.1"/>
    <property type="molecule type" value="Genomic_DNA"/>
</dbReference>
<evidence type="ECO:0000256" key="1">
    <source>
        <dbReference type="SAM" id="Phobius"/>
    </source>
</evidence>
<keyword evidence="1" id="KW-1133">Transmembrane helix</keyword>
<feature type="transmembrane region" description="Helical" evidence="1">
    <location>
        <begin position="16"/>
        <end position="35"/>
    </location>
</feature>
<evidence type="ECO:0000259" key="2">
    <source>
        <dbReference type="Pfam" id="PF13968"/>
    </source>
</evidence>
<evidence type="ECO:0000313" key="3">
    <source>
        <dbReference type="EMBL" id="KAG2556399.1"/>
    </source>
</evidence>
<evidence type="ECO:0000313" key="4">
    <source>
        <dbReference type="Proteomes" id="UP000823388"/>
    </source>
</evidence>
<sequence length="704" mass="78178">MAGAEVEVVAHAWKEWGLRTLVLLSFTLQVALLILAEFRRCVDHRLLRVVVWSAYMLADGTAIYVLGHLSATTRSPEHELMAFWAPFLLLHLGGQDNITAYAIEDNRLWLRHLQTLVVQVAAAGYVLYGSTVVSHPLLRCAAILIFVVGLVKYGERVWALSCAASRPGGMKYDCLNKGHSGSQSARAHNTGQRDTNDHLLLAYGMIDIARNFLKGPLPHVGIKLTDTSCLSGQDLYRIVEMQLSLMYDVFYTKVVAIHGWCGGLYVRAVLPVVTAIALLLFHLWSRRRQLGGHYSSVDIAATYVLLVGALVLEMVSALRAIFSIWSTDEFGVYGTTDIVHTWCCPIRPVVMPVRKLIHAAEWRRRYWSGSMGQQSLLQLCARSRGSRISKLAVRMGVEDWWNTLAYSGSILVSSYIEQLLVEQILKSIHLSSAHPNHIRNSRGRAVPKGRLYECLASSVNPEDLSLEESILAWHIATEVYLCFYRERAGDRENVAEAAARALSSYMLFLLAARPFMLPPTTSRTEYINMCYGLTGLQDNLAKDLAGILRSYGDALNTGTNFVWPQLEDRFGGTRPAVYHNKPLDIGCRLGAKLIDESSKDPLATDMLKLIVLVWVEMLCYAGQRCSSDSHAKQLSNGGELITIAAILVECITDAYMRDKILPYYQGHSQGHCSSYQRSPATASSSSSSTSESEGLNCIIVQENV</sequence>
<dbReference type="OrthoDB" id="689265at2759"/>
<keyword evidence="4" id="KW-1185">Reference proteome</keyword>
<dbReference type="AlphaFoldDB" id="A0A8T0P6U9"/>
<feature type="transmembrane region" description="Helical" evidence="1">
    <location>
        <begin position="81"/>
        <end position="101"/>
    </location>
</feature>
<dbReference type="PANTHER" id="PTHR31325">
    <property type="entry name" value="OS01G0798800 PROTEIN-RELATED"/>
    <property type="match status" value="1"/>
</dbReference>
<feature type="transmembrane region" description="Helical" evidence="1">
    <location>
        <begin position="299"/>
        <end position="322"/>
    </location>
</feature>
<feature type="domain" description="DUF4220" evidence="2">
    <location>
        <begin position="52"/>
        <end position="378"/>
    </location>
</feature>
<feature type="transmembrane region" description="Helical" evidence="1">
    <location>
        <begin position="108"/>
        <end position="127"/>
    </location>
</feature>
<dbReference type="Pfam" id="PF04578">
    <property type="entry name" value="DUF594"/>
    <property type="match status" value="1"/>
</dbReference>
<reference evidence="3" key="1">
    <citation type="submission" date="2020-05" db="EMBL/GenBank/DDBJ databases">
        <title>WGS assembly of Panicum virgatum.</title>
        <authorList>
            <person name="Lovell J.T."/>
            <person name="Jenkins J."/>
            <person name="Shu S."/>
            <person name="Juenger T.E."/>
            <person name="Schmutz J."/>
        </authorList>
    </citation>
    <scope>NUCLEOTIDE SEQUENCE</scope>
    <source>
        <strain evidence="3">AP13</strain>
    </source>
</reference>
<name>A0A8T0P6U9_PANVG</name>
<keyword evidence="1" id="KW-0812">Transmembrane</keyword>
<accession>A0A8T0P6U9</accession>
<dbReference type="InterPro" id="IPR007658">
    <property type="entry name" value="DUF594"/>
</dbReference>
<organism evidence="3 4">
    <name type="scientific">Panicum virgatum</name>
    <name type="common">Blackwell switchgrass</name>
    <dbReference type="NCBI Taxonomy" id="38727"/>
    <lineage>
        <taxon>Eukaryota</taxon>
        <taxon>Viridiplantae</taxon>
        <taxon>Streptophyta</taxon>
        <taxon>Embryophyta</taxon>
        <taxon>Tracheophyta</taxon>
        <taxon>Spermatophyta</taxon>
        <taxon>Magnoliopsida</taxon>
        <taxon>Liliopsida</taxon>
        <taxon>Poales</taxon>
        <taxon>Poaceae</taxon>
        <taxon>PACMAD clade</taxon>
        <taxon>Panicoideae</taxon>
        <taxon>Panicodae</taxon>
        <taxon>Paniceae</taxon>
        <taxon>Panicinae</taxon>
        <taxon>Panicum</taxon>
        <taxon>Panicum sect. Hiantes</taxon>
    </lineage>
</organism>
<feature type="transmembrane region" description="Helical" evidence="1">
    <location>
        <begin position="47"/>
        <end position="69"/>
    </location>
</feature>
<proteinExistence type="predicted"/>
<feature type="transmembrane region" description="Helical" evidence="1">
    <location>
        <begin position="264"/>
        <end position="284"/>
    </location>
</feature>
<dbReference type="Pfam" id="PF13968">
    <property type="entry name" value="DUF4220"/>
    <property type="match status" value="1"/>
</dbReference>